<evidence type="ECO:0000256" key="4">
    <source>
        <dbReference type="ARBA" id="ARBA00023004"/>
    </source>
</evidence>
<sequence>MALISEALDSSSFIAVVVVFAAIVTFSRWLYKCNMRTANFPPGPPTLPFLGNILQMPSKHPFLKYTEWSKQYGDIIGLKLGPLHIIVLNSPEVIQSLLVNRAPLYSGRPVPYLIRNFVYTDQDHILMFQNDAQLKRARTSLRSLTGPTGLKTALPMQDRIASKLITRLRETEYGASTCIGLWSFETAMTATMGPVGVEKAQHEILKVWTGVQHEILDTIESVVTLLYDIFPVIRYLPASPGKRSAKAAGKILWDFYSDCFCSLKRHMSQAEKFEDNCDYWGFIATILRSQEKSEDGNGDLVKEGKFDSHYKEASLISLAEAITDAATDTTTAVALSLILALAVNRDILRKAQVEIDQLCDQDQKLEPDYSDIGRLPYLKACLLETLRWRTPTPLLLPRRLEKDDVFRDYHLPKNSIILANVWAVLQDPKHYKSPDVFDPDRFMGEGTKGKPFSPFGVGRRMCPGDQFAMNSLMVVLSKLVRSFDFVLDGPTPDVSVEGGYGTGIVLTPKSLPVKFVPRKF</sequence>
<dbReference type="EMBL" id="JAPEVB010000001">
    <property type="protein sequence ID" value="KAJ4397418.1"/>
    <property type="molecule type" value="Genomic_DNA"/>
</dbReference>
<keyword evidence="7" id="KW-0472">Membrane</keyword>
<name>A0A9W8Z4C5_9PEZI</name>
<protein>
    <recommendedName>
        <fullName evidence="10">Cytochrome P450</fullName>
    </recommendedName>
</protein>
<keyword evidence="7" id="KW-0812">Transmembrane</keyword>
<dbReference type="GO" id="GO:0005506">
    <property type="term" value="F:iron ion binding"/>
    <property type="evidence" value="ECO:0007669"/>
    <property type="project" value="InterPro"/>
</dbReference>
<dbReference type="Proteomes" id="UP001140453">
    <property type="component" value="Unassembled WGS sequence"/>
</dbReference>
<comment type="cofactor">
    <cofactor evidence="5">
        <name>heme</name>
        <dbReference type="ChEBI" id="CHEBI:30413"/>
    </cofactor>
</comment>
<evidence type="ECO:0000256" key="5">
    <source>
        <dbReference type="PIRSR" id="PIRSR602401-1"/>
    </source>
</evidence>
<dbReference type="InterPro" id="IPR001128">
    <property type="entry name" value="Cyt_P450"/>
</dbReference>
<keyword evidence="7" id="KW-1133">Transmembrane helix</keyword>
<dbReference type="InterPro" id="IPR002401">
    <property type="entry name" value="Cyt_P450_E_grp-I"/>
</dbReference>
<evidence type="ECO:0000256" key="2">
    <source>
        <dbReference type="ARBA" id="ARBA00022723"/>
    </source>
</evidence>
<dbReference type="GO" id="GO:0004497">
    <property type="term" value="F:monooxygenase activity"/>
    <property type="evidence" value="ECO:0007669"/>
    <property type="project" value="UniProtKB-KW"/>
</dbReference>
<keyword evidence="5 6" id="KW-0349">Heme</keyword>
<dbReference type="GO" id="GO:0020037">
    <property type="term" value="F:heme binding"/>
    <property type="evidence" value="ECO:0007669"/>
    <property type="project" value="InterPro"/>
</dbReference>
<comment type="caution">
    <text evidence="8">The sequence shown here is derived from an EMBL/GenBank/DDBJ whole genome shotgun (WGS) entry which is preliminary data.</text>
</comment>
<dbReference type="PANTHER" id="PTHR46300:SF6">
    <property type="entry name" value="CYTOCHROME P450 2C30"/>
    <property type="match status" value="1"/>
</dbReference>
<keyword evidence="2 5" id="KW-0479">Metal-binding</keyword>
<dbReference type="PANTHER" id="PTHR46300">
    <property type="entry name" value="P450, PUTATIVE (EUROFUNG)-RELATED-RELATED"/>
    <property type="match status" value="1"/>
</dbReference>
<keyword evidence="9" id="KW-1185">Reference proteome</keyword>
<evidence type="ECO:0000256" key="7">
    <source>
        <dbReference type="SAM" id="Phobius"/>
    </source>
</evidence>
<evidence type="ECO:0000313" key="9">
    <source>
        <dbReference type="Proteomes" id="UP001140453"/>
    </source>
</evidence>
<dbReference type="AlphaFoldDB" id="A0A9W8Z4C5"/>
<dbReference type="PROSITE" id="PS00086">
    <property type="entry name" value="CYTOCHROME_P450"/>
    <property type="match status" value="1"/>
</dbReference>
<keyword evidence="3 6" id="KW-0560">Oxidoreductase</keyword>
<dbReference type="Pfam" id="PF00067">
    <property type="entry name" value="p450"/>
    <property type="match status" value="1"/>
</dbReference>
<dbReference type="Gene3D" id="1.10.630.10">
    <property type="entry name" value="Cytochrome P450"/>
    <property type="match status" value="1"/>
</dbReference>
<keyword evidence="4 5" id="KW-0408">Iron</keyword>
<dbReference type="PRINTS" id="PR00385">
    <property type="entry name" value="P450"/>
</dbReference>
<dbReference type="SUPFAM" id="SSF48264">
    <property type="entry name" value="Cytochrome P450"/>
    <property type="match status" value="1"/>
</dbReference>
<evidence type="ECO:0000256" key="6">
    <source>
        <dbReference type="RuleBase" id="RU000461"/>
    </source>
</evidence>
<keyword evidence="6" id="KW-0503">Monooxygenase</keyword>
<evidence type="ECO:0000313" key="8">
    <source>
        <dbReference type="EMBL" id="KAJ4397418.1"/>
    </source>
</evidence>
<evidence type="ECO:0008006" key="10">
    <source>
        <dbReference type="Google" id="ProtNLM"/>
    </source>
</evidence>
<dbReference type="InterPro" id="IPR050364">
    <property type="entry name" value="Cytochrome_P450_fung"/>
</dbReference>
<dbReference type="OrthoDB" id="1103324at2759"/>
<comment type="similarity">
    <text evidence="1 6">Belongs to the cytochrome P450 family.</text>
</comment>
<accession>A0A9W8Z4C5</accession>
<evidence type="ECO:0000256" key="1">
    <source>
        <dbReference type="ARBA" id="ARBA00010617"/>
    </source>
</evidence>
<dbReference type="PRINTS" id="PR00463">
    <property type="entry name" value="EP450I"/>
</dbReference>
<reference evidence="8" key="1">
    <citation type="submission" date="2022-10" db="EMBL/GenBank/DDBJ databases">
        <title>Tapping the CABI collections for fungal endophytes: first genome assemblies for Collariella, Neodidymelliopsis, Ascochyta clinopodiicola, Didymella pomorum, Didymosphaeria variabile, Neocosmospora piperis and Neocucurbitaria cava.</title>
        <authorList>
            <person name="Hill R."/>
        </authorList>
    </citation>
    <scope>NUCLEOTIDE SEQUENCE</scope>
    <source>
        <strain evidence="8">IMI 355082</strain>
    </source>
</reference>
<organism evidence="8 9">
    <name type="scientific">Gnomoniopsis smithogilvyi</name>
    <dbReference type="NCBI Taxonomy" id="1191159"/>
    <lineage>
        <taxon>Eukaryota</taxon>
        <taxon>Fungi</taxon>
        <taxon>Dikarya</taxon>
        <taxon>Ascomycota</taxon>
        <taxon>Pezizomycotina</taxon>
        <taxon>Sordariomycetes</taxon>
        <taxon>Sordariomycetidae</taxon>
        <taxon>Diaporthales</taxon>
        <taxon>Gnomoniaceae</taxon>
        <taxon>Gnomoniopsis</taxon>
    </lineage>
</organism>
<dbReference type="InterPro" id="IPR036396">
    <property type="entry name" value="Cyt_P450_sf"/>
</dbReference>
<feature type="transmembrane region" description="Helical" evidence="7">
    <location>
        <begin position="12"/>
        <end position="31"/>
    </location>
</feature>
<dbReference type="GO" id="GO:0016705">
    <property type="term" value="F:oxidoreductase activity, acting on paired donors, with incorporation or reduction of molecular oxygen"/>
    <property type="evidence" value="ECO:0007669"/>
    <property type="project" value="InterPro"/>
</dbReference>
<evidence type="ECO:0000256" key="3">
    <source>
        <dbReference type="ARBA" id="ARBA00023002"/>
    </source>
</evidence>
<gene>
    <name evidence="8" type="ORF">N0V93_001645</name>
</gene>
<dbReference type="InterPro" id="IPR017972">
    <property type="entry name" value="Cyt_P450_CS"/>
</dbReference>
<proteinExistence type="inferred from homology"/>
<feature type="binding site" description="axial binding residue" evidence="5">
    <location>
        <position position="462"/>
    </location>
    <ligand>
        <name>heme</name>
        <dbReference type="ChEBI" id="CHEBI:30413"/>
    </ligand>
    <ligandPart>
        <name>Fe</name>
        <dbReference type="ChEBI" id="CHEBI:18248"/>
    </ligandPart>
</feature>